<organism evidence="2 3">
    <name type="scientific">Morella rubra</name>
    <name type="common">Chinese bayberry</name>
    <dbReference type="NCBI Taxonomy" id="262757"/>
    <lineage>
        <taxon>Eukaryota</taxon>
        <taxon>Viridiplantae</taxon>
        <taxon>Streptophyta</taxon>
        <taxon>Embryophyta</taxon>
        <taxon>Tracheophyta</taxon>
        <taxon>Spermatophyta</taxon>
        <taxon>Magnoliopsida</taxon>
        <taxon>eudicotyledons</taxon>
        <taxon>Gunneridae</taxon>
        <taxon>Pentapetalae</taxon>
        <taxon>rosids</taxon>
        <taxon>fabids</taxon>
        <taxon>Fagales</taxon>
        <taxon>Myricaceae</taxon>
        <taxon>Morella</taxon>
    </lineage>
</organism>
<feature type="transmembrane region" description="Helical" evidence="1">
    <location>
        <begin position="140"/>
        <end position="168"/>
    </location>
</feature>
<name>A0A6A1VXJ1_9ROSI</name>
<dbReference type="EMBL" id="RXIC02000022">
    <property type="protein sequence ID" value="KAB1216766.1"/>
    <property type="molecule type" value="Genomic_DNA"/>
</dbReference>
<evidence type="ECO:0000256" key="1">
    <source>
        <dbReference type="SAM" id="Phobius"/>
    </source>
</evidence>
<dbReference type="Proteomes" id="UP000516437">
    <property type="component" value="Chromosome 4"/>
</dbReference>
<dbReference type="AlphaFoldDB" id="A0A6A1VXJ1"/>
<evidence type="ECO:0008006" key="4">
    <source>
        <dbReference type="Google" id="ProtNLM"/>
    </source>
</evidence>
<keyword evidence="3" id="KW-1185">Reference proteome</keyword>
<dbReference type="PANTHER" id="PTHR33133:SF3">
    <property type="entry name" value="TRANSMEMBRANE PROTEIN"/>
    <property type="match status" value="1"/>
</dbReference>
<feature type="transmembrane region" description="Helical" evidence="1">
    <location>
        <begin position="94"/>
        <end position="119"/>
    </location>
</feature>
<feature type="transmembrane region" description="Helical" evidence="1">
    <location>
        <begin position="180"/>
        <end position="210"/>
    </location>
</feature>
<feature type="transmembrane region" description="Helical" evidence="1">
    <location>
        <begin position="28"/>
        <end position="52"/>
    </location>
</feature>
<feature type="transmembrane region" description="Helical" evidence="1">
    <location>
        <begin position="274"/>
        <end position="296"/>
    </location>
</feature>
<proteinExistence type="predicted"/>
<protein>
    <recommendedName>
        <fullName evidence="4">Transmembrane protein</fullName>
    </recommendedName>
</protein>
<keyword evidence="1" id="KW-1133">Transmembrane helix</keyword>
<gene>
    <name evidence="2" type="ORF">CJ030_MR4G020660</name>
</gene>
<evidence type="ECO:0000313" key="3">
    <source>
        <dbReference type="Proteomes" id="UP000516437"/>
    </source>
</evidence>
<sequence>MEDQTPKLPMAETGKVIRKSVYTFLRSYDYFTSAAALLAFPFSAAVLLSQAYVPSSPSLLPTIYNRLKTLFDAAGFPPSSEFFGILNQKLSQTIFSTILTLPFTLTFLLIAKATIIQALKQKKPALPPSFSSVVTLYSPLLLTHICNSFLILSANATVFSLLFFAFNFLEGFGFSSPNCILFLSAAGAVLYSIILANSLVVCNLASVLSGMERRGGFTAILKACVLMRGRASTALSVALPINLALAAIEALFQFRVVRAYHFAGKLGMSTALEGIFIAYLYSIFVALDTIVNCMFFKSCKTYSWTEQKGRHSCRREFAEEDSDGYVSLTMEELP</sequence>
<keyword evidence="1" id="KW-0472">Membrane</keyword>
<accession>A0A6A1VXJ1</accession>
<reference evidence="2 3" key="1">
    <citation type="journal article" date="2019" name="Plant Biotechnol. J.">
        <title>The red bayberry genome and genetic basis of sex determination.</title>
        <authorList>
            <person name="Jia H.M."/>
            <person name="Jia H.J."/>
            <person name="Cai Q.L."/>
            <person name="Wang Y."/>
            <person name="Zhao H.B."/>
            <person name="Yang W.F."/>
            <person name="Wang G.Y."/>
            <person name="Li Y.H."/>
            <person name="Zhan D.L."/>
            <person name="Shen Y.T."/>
            <person name="Niu Q.F."/>
            <person name="Chang L."/>
            <person name="Qiu J."/>
            <person name="Zhao L."/>
            <person name="Xie H.B."/>
            <person name="Fu W.Y."/>
            <person name="Jin J."/>
            <person name="Li X.W."/>
            <person name="Jiao Y."/>
            <person name="Zhou C.C."/>
            <person name="Tu T."/>
            <person name="Chai C.Y."/>
            <person name="Gao J.L."/>
            <person name="Fan L.J."/>
            <person name="van de Weg E."/>
            <person name="Wang J.Y."/>
            <person name="Gao Z.S."/>
        </authorList>
    </citation>
    <scope>NUCLEOTIDE SEQUENCE [LARGE SCALE GENOMIC DNA]</scope>
    <source>
        <tissue evidence="2">Leaves</tissue>
    </source>
</reference>
<comment type="caution">
    <text evidence="2">The sequence shown here is derived from an EMBL/GenBank/DDBJ whole genome shotgun (WGS) entry which is preliminary data.</text>
</comment>
<dbReference type="OrthoDB" id="687732at2759"/>
<dbReference type="PANTHER" id="PTHR33133">
    <property type="entry name" value="OS08G0107100 PROTEIN-RELATED"/>
    <property type="match status" value="1"/>
</dbReference>
<feature type="transmembrane region" description="Helical" evidence="1">
    <location>
        <begin position="231"/>
        <end position="254"/>
    </location>
</feature>
<evidence type="ECO:0000313" key="2">
    <source>
        <dbReference type="EMBL" id="KAB1216766.1"/>
    </source>
</evidence>
<keyword evidence="1" id="KW-0812">Transmembrane</keyword>